<dbReference type="Pfam" id="PF08022">
    <property type="entry name" value="FAD_binding_8"/>
    <property type="match status" value="1"/>
</dbReference>
<keyword evidence="10" id="KW-0325">Glycoprotein</keyword>
<evidence type="ECO:0000313" key="13">
    <source>
        <dbReference type="EMBL" id="OCF25105.1"/>
    </source>
</evidence>
<evidence type="ECO:0000256" key="8">
    <source>
        <dbReference type="ARBA" id="ARBA00023065"/>
    </source>
</evidence>
<organism evidence="13">
    <name type="scientific">Kwoniella bestiolae CBS 10118</name>
    <dbReference type="NCBI Taxonomy" id="1296100"/>
    <lineage>
        <taxon>Eukaryota</taxon>
        <taxon>Fungi</taxon>
        <taxon>Dikarya</taxon>
        <taxon>Basidiomycota</taxon>
        <taxon>Agaricomycotina</taxon>
        <taxon>Tremellomycetes</taxon>
        <taxon>Tremellales</taxon>
        <taxon>Cryptococcaceae</taxon>
        <taxon>Kwoniella</taxon>
    </lineage>
</organism>
<comment type="similarity">
    <text evidence="2">Belongs to the ferric reductase (FRE) family.</text>
</comment>
<dbReference type="Gene3D" id="3.40.50.80">
    <property type="entry name" value="Nucleotide-binding domain of ferredoxin-NADP reductase (FNR) module"/>
    <property type="match status" value="1"/>
</dbReference>
<dbReference type="Proteomes" id="UP000092730">
    <property type="component" value="Chromosome 4"/>
</dbReference>
<dbReference type="InterPro" id="IPR013121">
    <property type="entry name" value="Fe_red_NAD-bd_6"/>
</dbReference>
<dbReference type="PRINTS" id="PR00466">
    <property type="entry name" value="GP91PHOX"/>
</dbReference>
<dbReference type="GO" id="GO:0006879">
    <property type="term" value="P:intracellular iron ion homeostasis"/>
    <property type="evidence" value="ECO:0007669"/>
    <property type="project" value="TreeGrafter"/>
</dbReference>
<dbReference type="AlphaFoldDB" id="A0A1B9G265"/>
<dbReference type="STRING" id="1296100.A0A1B9G265"/>
<dbReference type="PANTHER" id="PTHR32361">
    <property type="entry name" value="FERRIC/CUPRIC REDUCTASE TRANSMEMBRANE COMPONENT"/>
    <property type="match status" value="1"/>
</dbReference>
<evidence type="ECO:0000256" key="7">
    <source>
        <dbReference type="ARBA" id="ARBA00023002"/>
    </source>
</evidence>
<dbReference type="CDD" id="cd06186">
    <property type="entry name" value="NOX_Duox_like_FAD_NADP"/>
    <property type="match status" value="1"/>
</dbReference>
<keyword evidence="7" id="KW-0560">Oxidoreductase</keyword>
<proteinExistence type="inferred from homology"/>
<evidence type="ECO:0000256" key="4">
    <source>
        <dbReference type="ARBA" id="ARBA00022692"/>
    </source>
</evidence>
<reference evidence="13" key="1">
    <citation type="submission" date="2013-07" db="EMBL/GenBank/DDBJ databases">
        <title>The Genome Sequence of Cryptococcus bestiolae CBS10118.</title>
        <authorList>
            <consortium name="The Broad Institute Genome Sequencing Platform"/>
            <person name="Cuomo C."/>
            <person name="Litvintseva A."/>
            <person name="Chen Y."/>
            <person name="Heitman J."/>
            <person name="Sun S."/>
            <person name="Springer D."/>
            <person name="Dromer F."/>
            <person name="Young S.K."/>
            <person name="Zeng Q."/>
            <person name="Gargeya S."/>
            <person name="Fitzgerald M."/>
            <person name="Abouelleil A."/>
            <person name="Alvarado L."/>
            <person name="Berlin A.M."/>
            <person name="Chapman S.B."/>
            <person name="Dewar J."/>
            <person name="Goldberg J."/>
            <person name="Griggs A."/>
            <person name="Gujja S."/>
            <person name="Hansen M."/>
            <person name="Howarth C."/>
            <person name="Imamovic A."/>
            <person name="Larimer J."/>
            <person name="McCowan C."/>
            <person name="Murphy C."/>
            <person name="Pearson M."/>
            <person name="Priest M."/>
            <person name="Roberts A."/>
            <person name="Saif S."/>
            <person name="Shea T."/>
            <person name="Sykes S."/>
            <person name="Wortman J."/>
            <person name="Nusbaum C."/>
            <person name="Birren B."/>
        </authorList>
    </citation>
    <scope>NUCLEOTIDE SEQUENCE [LARGE SCALE GENOMIC DNA]</scope>
    <source>
        <strain evidence="13">CBS 10118</strain>
    </source>
</reference>
<dbReference type="PANTHER" id="PTHR32361:SF9">
    <property type="entry name" value="FERRIC REDUCTASE TRANSMEMBRANE COMPONENT 3-RELATED"/>
    <property type="match status" value="1"/>
</dbReference>
<evidence type="ECO:0000256" key="10">
    <source>
        <dbReference type="ARBA" id="ARBA00023180"/>
    </source>
</evidence>
<dbReference type="InterPro" id="IPR000778">
    <property type="entry name" value="Cyt_b245_heavy_chain"/>
</dbReference>
<dbReference type="InterPro" id="IPR013130">
    <property type="entry name" value="Fe3_Rdtase_TM_dom"/>
</dbReference>
<dbReference type="EMBL" id="KI894021">
    <property type="protein sequence ID" value="OCF25105.1"/>
    <property type="molecule type" value="Genomic_DNA"/>
</dbReference>
<keyword evidence="9 11" id="KW-0472">Membrane</keyword>
<name>A0A1B9G265_9TREE</name>
<keyword evidence="15" id="KW-1185">Reference proteome</keyword>
<dbReference type="GO" id="GO:0006826">
    <property type="term" value="P:iron ion transport"/>
    <property type="evidence" value="ECO:0007669"/>
    <property type="project" value="TreeGrafter"/>
</dbReference>
<evidence type="ECO:0000313" key="15">
    <source>
        <dbReference type="Proteomes" id="UP000092730"/>
    </source>
</evidence>
<evidence type="ECO:0000256" key="9">
    <source>
        <dbReference type="ARBA" id="ARBA00023136"/>
    </source>
</evidence>
<dbReference type="SUPFAM" id="SSF52343">
    <property type="entry name" value="Ferredoxin reductase-like, C-terminal NADP-linked domain"/>
    <property type="match status" value="1"/>
</dbReference>
<evidence type="ECO:0000256" key="2">
    <source>
        <dbReference type="ARBA" id="ARBA00006278"/>
    </source>
</evidence>
<evidence type="ECO:0000256" key="11">
    <source>
        <dbReference type="SAM" id="Phobius"/>
    </source>
</evidence>
<dbReference type="InterPro" id="IPR013112">
    <property type="entry name" value="FAD-bd_8"/>
</dbReference>
<keyword evidence="8" id="KW-0406">Ion transport</keyword>
<evidence type="ECO:0000313" key="14">
    <source>
        <dbReference type="EMBL" id="WVW83773.1"/>
    </source>
</evidence>
<dbReference type="Pfam" id="PF08030">
    <property type="entry name" value="NAD_binding_6"/>
    <property type="match status" value="1"/>
</dbReference>
<evidence type="ECO:0000256" key="5">
    <source>
        <dbReference type="ARBA" id="ARBA00022982"/>
    </source>
</evidence>
<feature type="transmembrane region" description="Helical" evidence="11">
    <location>
        <begin position="56"/>
        <end position="74"/>
    </location>
</feature>
<dbReference type="InterPro" id="IPR039261">
    <property type="entry name" value="FNR_nucleotide-bd"/>
</dbReference>
<dbReference type="GO" id="GO:0005886">
    <property type="term" value="C:plasma membrane"/>
    <property type="evidence" value="ECO:0007669"/>
    <property type="project" value="TreeGrafter"/>
</dbReference>
<evidence type="ECO:0000256" key="3">
    <source>
        <dbReference type="ARBA" id="ARBA00022448"/>
    </source>
</evidence>
<dbReference type="InterPro" id="IPR017927">
    <property type="entry name" value="FAD-bd_FR_type"/>
</dbReference>
<reference evidence="14" key="4">
    <citation type="submission" date="2024-02" db="EMBL/GenBank/DDBJ databases">
        <title>Comparative genomics of Cryptococcus and Kwoniella reveals pathogenesis evolution and contrasting modes of karyotype evolution via chromosome fusion or intercentromeric recombination.</title>
        <authorList>
            <person name="Coelho M.A."/>
            <person name="David-Palma M."/>
            <person name="Shea T."/>
            <person name="Bowers K."/>
            <person name="McGinley-Smith S."/>
            <person name="Mohammad A.W."/>
            <person name="Gnirke A."/>
            <person name="Yurkov A.M."/>
            <person name="Nowrousian M."/>
            <person name="Sun S."/>
            <person name="Cuomo C.A."/>
            <person name="Heitman J."/>
        </authorList>
    </citation>
    <scope>NUCLEOTIDE SEQUENCE</scope>
    <source>
        <strain evidence="14">CBS 10118</strain>
    </source>
</reference>
<gene>
    <name evidence="13" type="ORF">I302_04915</name>
    <name evidence="14" type="ORF">I302_105794</name>
</gene>
<dbReference type="PROSITE" id="PS51384">
    <property type="entry name" value="FAD_FR"/>
    <property type="match status" value="1"/>
</dbReference>
<accession>A0A1B9G265</accession>
<dbReference type="GO" id="GO:0015677">
    <property type="term" value="P:copper ion import"/>
    <property type="evidence" value="ECO:0007669"/>
    <property type="project" value="TreeGrafter"/>
</dbReference>
<reference evidence="14" key="2">
    <citation type="submission" date="2013-07" db="EMBL/GenBank/DDBJ databases">
        <authorList>
            <consortium name="The Broad Institute Genome Sequencing Platform"/>
            <person name="Cuomo C."/>
            <person name="Litvintseva A."/>
            <person name="Chen Y."/>
            <person name="Heitman J."/>
            <person name="Sun S."/>
            <person name="Springer D."/>
            <person name="Dromer F."/>
            <person name="Young S.K."/>
            <person name="Zeng Q."/>
            <person name="Gargeya S."/>
            <person name="Fitzgerald M."/>
            <person name="Abouelleil A."/>
            <person name="Alvarado L."/>
            <person name="Berlin A.M."/>
            <person name="Chapman S.B."/>
            <person name="Dewar J."/>
            <person name="Goldberg J."/>
            <person name="Griggs A."/>
            <person name="Gujja S."/>
            <person name="Hansen M."/>
            <person name="Howarth C."/>
            <person name="Imamovic A."/>
            <person name="Larimer J."/>
            <person name="McCowan C."/>
            <person name="Murphy C."/>
            <person name="Pearson M."/>
            <person name="Priest M."/>
            <person name="Roberts A."/>
            <person name="Saif S."/>
            <person name="Shea T."/>
            <person name="Sykes S."/>
            <person name="Wortman J."/>
            <person name="Nusbaum C."/>
            <person name="Birren B."/>
        </authorList>
    </citation>
    <scope>NUCLEOTIDE SEQUENCE</scope>
    <source>
        <strain evidence="14">CBS 10118</strain>
    </source>
</reference>
<comment type="subcellular location">
    <subcellularLocation>
        <location evidence="1">Membrane</location>
        <topology evidence="1">Multi-pass membrane protein</topology>
    </subcellularLocation>
</comment>
<dbReference type="EMBL" id="CP144544">
    <property type="protein sequence ID" value="WVW83773.1"/>
    <property type="molecule type" value="Genomic_DNA"/>
</dbReference>
<keyword evidence="3" id="KW-0813">Transport</keyword>
<feature type="domain" description="FAD-binding FR-type" evidence="12">
    <location>
        <begin position="196"/>
        <end position="342"/>
    </location>
</feature>
<dbReference type="Pfam" id="PF01794">
    <property type="entry name" value="Ferric_reduct"/>
    <property type="match status" value="1"/>
</dbReference>
<dbReference type="GeneID" id="30209314"/>
<reference evidence="13" key="3">
    <citation type="submission" date="2014-01" db="EMBL/GenBank/DDBJ databases">
        <title>Evolution of pathogenesis and genome organization in the Tremellales.</title>
        <authorList>
            <person name="Cuomo C."/>
            <person name="Litvintseva A."/>
            <person name="Heitman J."/>
            <person name="Chen Y."/>
            <person name="Sun S."/>
            <person name="Springer D."/>
            <person name="Dromer F."/>
            <person name="Young S."/>
            <person name="Zeng Q."/>
            <person name="Chapman S."/>
            <person name="Gujja S."/>
            <person name="Saif S."/>
            <person name="Birren B."/>
        </authorList>
    </citation>
    <scope>NUCLEOTIDE SEQUENCE</scope>
    <source>
        <strain evidence="13">CBS 10118</strain>
    </source>
</reference>
<sequence length="531" mass="59398">MPRVRWWKGQIGDCCRRAYFTLSVSQIILVLGYMVAVICCFVIGAELTQNSNRPGFIALAQLPVILLLSLKSPLPLPIFLPSLSYEHYNFLHRWAGRTLFLSVTVHGGMWINQFIRNDEMDQIRSDKAVRGIVAYGLMCGIVITSLKPFRRRFYQVFWAAHVMFFVGFFAAISYHTPYSRPWIYPCIAIYGYDLAVRMLRYRIKDATLVPIDDTLTMIHIPDCDSGWLPTQHVFLRIMKGSGIFESHPFTITNAPSLSPGQRGIILYAKVSGDWTRKVHNLAKDTSTIEFDVDDDESMIMEETQRFLENEKDDVSEVRCGSDHPGRKVQVILDGPYGGLKMDMGEYDTVLCIGGGSGITFILGSIEACLRIRQTRKKGPRRVDVVWVVRDISTIQALSPTLSYLHTLSLKWGLELNYNLYLSYPATPLPGIPSCLAPTTRLNPFRPEISQLLRESLPVPSTSSMAEHEHELGIARPTAEAEAEQEAGGGIAVIACGPEGIVAETKNAIANLSLREKVRSGGIAFHGECYSL</sequence>
<keyword evidence="5" id="KW-0249">Electron transport</keyword>
<dbReference type="KEGG" id="kbi:30209314"/>
<dbReference type="InterPro" id="IPR051410">
    <property type="entry name" value="Ferric/Cupric_Reductase"/>
</dbReference>
<protein>
    <submittedName>
        <fullName evidence="13">Ferric-chelate reductase</fullName>
    </submittedName>
</protein>
<evidence type="ECO:0000256" key="1">
    <source>
        <dbReference type="ARBA" id="ARBA00004141"/>
    </source>
</evidence>
<dbReference type="SFLD" id="SFLDS00052">
    <property type="entry name" value="Ferric_Reductase_Domain"/>
    <property type="match status" value="1"/>
</dbReference>
<dbReference type="VEuPathDB" id="FungiDB:I302_04915"/>
<evidence type="ECO:0000259" key="12">
    <source>
        <dbReference type="PROSITE" id="PS51384"/>
    </source>
</evidence>
<feature type="transmembrane region" description="Helical" evidence="11">
    <location>
        <begin position="94"/>
        <end position="112"/>
    </location>
</feature>
<feature type="transmembrane region" description="Helical" evidence="11">
    <location>
        <begin position="156"/>
        <end position="176"/>
    </location>
</feature>
<dbReference type="OrthoDB" id="3944240at2759"/>
<feature type="transmembrane region" description="Helical" evidence="11">
    <location>
        <begin position="20"/>
        <end position="44"/>
    </location>
</feature>
<dbReference type="SFLD" id="SFLDG01168">
    <property type="entry name" value="Ferric_reductase_subgroup_(FRE"/>
    <property type="match status" value="1"/>
</dbReference>
<keyword evidence="6 11" id="KW-1133">Transmembrane helix</keyword>
<evidence type="ECO:0000256" key="6">
    <source>
        <dbReference type="ARBA" id="ARBA00022989"/>
    </source>
</evidence>
<feature type="transmembrane region" description="Helical" evidence="11">
    <location>
        <begin position="132"/>
        <end position="149"/>
    </location>
</feature>
<keyword evidence="4 11" id="KW-0812">Transmembrane</keyword>
<dbReference type="GO" id="GO:0000293">
    <property type="term" value="F:ferric-chelate reductase activity"/>
    <property type="evidence" value="ECO:0007669"/>
    <property type="project" value="UniProtKB-ARBA"/>
</dbReference>
<dbReference type="RefSeq" id="XP_019046175.1">
    <property type="nucleotide sequence ID" value="XM_019191545.1"/>
</dbReference>